<feature type="transmembrane region" description="Helical" evidence="9">
    <location>
        <begin position="69"/>
        <end position="92"/>
    </location>
</feature>
<dbReference type="VEuPathDB" id="FungiDB:TRICI_002299"/>
<evidence type="ECO:0008006" key="12">
    <source>
        <dbReference type="Google" id="ProtNLM"/>
    </source>
</evidence>
<evidence type="ECO:0000256" key="9">
    <source>
        <dbReference type="SAM" id="Phobius"/>
    </source>
</evidence>
<dbReference type="GO" id="GO:1903425">
    <property type="term" value="F:fluoride transmembrane transporter activity"/>
    <property type="evidence" value="ECO:0007669"/>
    <property type="project" value="TreeGrafter"/>
</dbReference>
<evidence type="ECO:0000256" key="7">
    <source>
        <dbReference type="ARBA" id="ARBA00035120"/>
    </source>
</evidence>
<comment type="catalytic activity">
    <reaction evidence="8">
        <text>fluoride(in) = fluoride(out)</text>
        <dbReference type="Rhea" id="RHEA:76159"/>
        <dbReference type="ChEBI" id="CHEBI:17051"/>
    </reaction>
    <physiologicalReaction direction="left-to-right" evidence="8">
        <dbReference type="Rhea" id="RHEA:76160"/>
    </physiologicalReaction>
</comment>
<evidence type="ECO:0000313" key="10">
    <source>
        <dbReference type="EMBL" id="KAA8915560.1"/>
    </source>
</evidence>
<feature type="transmembrane region" description="Helical" evidence="9">
    <location>
        <begin position="112"/>
        <end position="133"/>
    </location>
</feature>
<feature type="transmembrane region" description="Helical" evidence="9">
    <location>
        <begin position="182"/>
        <end position="202"/>
    </location>
</feature>
<evidence type="ECO:0000256" key="5">
    <source>
        <dbReference type="ARBA" id="ARBA00022989"/>
    </source>
</evidence>
<dbReference type="Proteomes" id="UP000761534">
    <property type="component" value="Unassembled WGS sequence"/>
</dbReference>
<feature type="transmembrane region" description="Helical" evidence="9">
    <location>
        <begin position="153"/>
        <end position="176"/>
    </location>
</feature>
<dbReference type="PANTHER" id="PTHR28259:SF1">
    <property type="entry name" value="FLUORIDE EXPORT PROTEIN 1-RELATED"/>
    <property type="match status" value="1"/>
</dbReference>
<keyword evidence="4 9" id="KW-0812">Transmembrane</keyword>
<dbReference type="EMBL" id="SWFS01000157">
    <property type="protein sequence ID" value="KAA8915560.1"/>
    <property type="molecule type" value="Genomic_DNA"/>
</dbReference>
<dbReference type="AlphaFoldDB" id="A0A642VC48"/>
<proteinExistence type="inferred from homology"/>
<organism evidence="10 11">
    <name type="scientific">Trichomonascus ciferrii</name>
    <dbReference type="NCBI Taxonomy" id="44093"/>
    <lineage>
        <taxon>Eukaryota</taxon>
        <taxon>Fungi</taxon>
        <taxon>Dikarya</taxon>
        <taxon>Ascomycota</taxon>
        <taxon>Saccharomycotina</taxon>
        <taxon>Dipodascomycetes</taxon>
        <taxon>Dipodascales</taxon>
        <taxon>Trichomonascaceae</taxon>
        <taxon>Trichomonascus</taxon>
        <taxon>Trichomonascus ciferrii complex</taxon>
    </lineage>
</organism>
<keyword evidence="6 9" id="KW-0472">Membrane</keyword>
<evidence type="ECO:0000256" key="2">
    <source>
        <dbReference type="ARBA" id="ARBA00004651"/>
    </source>
</evidence>
<evidence type="ECO:0000256" key="4">
    <source>
        <dbReference type="ARBA" id="ARBA00022692"/>
    </source>
</evidence>
<gene>
    <name evidence="10" type="ORF">TRICI_002299</name>
</gene>
<feature type="transmembrane region" description="Helical" evidence="9">
    <location>
        <begin position="286"/>
        <end position="311"/>
    </location>
</feature>
<evidence type="ECO:0000256" key="8">
    <source>
        <dbReference type="ARBA" id="ARBA00035585"/>
    </source>
</evidence>
<dbReference type="GO" id="GO:0005886">
    <property type="term" value="C:plasma membrane"/>
    <property type="evidence" value="ECO:0007669"/>
    <property type="project" value="UniProtKB-SubCell"/>
</dbReference>
<dbReference type="Pfam" id="PF02537">
    <property type="entry name" value="CRCB"/>
    <property type="match status" value="2"/>
</dbReference>
<dbReference type="PANTHER" id="PTHR28259">
    <property type="entry name" value="FLUORIDE EXPORT PROTEIN 1-RELATED"/>
    <property type="match status" value="1"/>
</dbReference>
<name>A0A642VC48_9ASCO</name>
<evidence type="ECO:0000256" key="3">
    <source>
        <dbReference type="ARBA" id="ARBA00022475"/>
    </source>
</evidence>
<dbReference type="InterPro" id="IPR003691">
    <property type="entry name" value="FluC"/>
</dbReference>
<comment type="similarity">
    <text evidence="7">Belongs to the fluoride channel Fluc/FEX (TC 1.A.43) family.</text>
</comment>
<feature type="transmembrane region" description="Helical" evidence="9">
    <location>
        <begin position="214"/>
        <end position="234"/>
    </location>
</feature>
<reference evidence="10" key="1">
    <citation type="journal article" date="2019" name="G3 (Bethesda)">
        <title>Genome Assemblies of Two Rare Opportunistic Yeast Pathogens: Diutina rugosa (syn. Candida rugosa) and Trichomonascus ciferrii (syn. Candida ciferrii).</title>
        <authorList>
            <person name="Mixao V."/>
            <person name="Saus E."/>
            <person name="Hansen A.P."/>
            <person name="Lass-Florl C."/>
            <person name="Gabaldon T."/>
        </authorList>
    </citation>
    <scope>NUCLEOTIDE SEQUENCE</scope>
    <source>
        <strain evidence="10">CBS 4856</strain>
    </source>
</reference>
<keyword evidence="5 9" id="KW-1133">Transmembrane helix</keyword>
<keyword evidence="3" id="KW-1003">Cell membrane</keyword>
<evidence type="ECO:0000313" key="11">
    <source>
        <dbReference type="Proteomes" id="UP000761534"/>
    </source>
</evidence>
<comment type="subcellular location">
    <subcellularLocation>
        <location evidence="2">Cell membrane</location>
        <topology evidence="2">Multi-pass membrane protein</topology>
    </subcellularLocation>
</comment>
<dbReference type="OrthoDB" id="409792at2759"/>
<comment type="caution">
    <text evidence="10">The sequence shown here is derived from an EMBL/GenBank/DDBJ whole genome shotgun (WGS) entry which is preliminary data.</text>
</comment>
<feature type="transmembrane region" description="Helical" evidence="9">
    <location>
        <begin position="20"/>
        <end position="38"/>
    </location>
</feature>
<evidence type="ECO:0000256" key="6">
    <source>
        <dbReference type="ARBA" id="ARBA00023136"/>
    </source>
</evidence>
<sequence>MLGTLARLGLTRLTSFEGSLAGGVLWANFGGSLLMGILKSWDGSTSSLLNGDHKPLVGPKYTSQTDIPWFVGVTTGLYGSFTSFSSFIEVMFNLSAHKQINGLYSYPNPGYGVMALIAYVILTMAVSVGGYKAGSHIAKGLKELSVPVNKFEAVADVSIMVVGVAGWIVVLVLAIVMNHGSWRYWSLCCVFSPFGVYIRYLFSQWWNKVSKRFMVGTFAANVFGTAIMSILVLLQTGKSMSGAGPIVSHPVKCTVLSGLRDGLCGSLTTISTFAAECNNLRRLRDAYAYALISIAVSYIIMVLILGVYIWVHGSTAAVCQ</sequence>
<comment type="function">
    <text evidence="1">Fluoride channel required for the rapid expulsion of cytoplasmic fluoride.</text>
</comment>
<keyword evidence="11" id="KW-1185">Reference proteome</keyword>
<protein>
    <recommendedName>
        <fullName evidence="12">Fluoride ion transporter CrcB</fullName>
    </recommendedName>
</protein>
<accession>A0A642VC48</accession>
<evidence type="ECO:0000256" key="1">
    <source>
        <dbReference type="ARBA" id="ARBA00002598"/>
    </source>
</evidence>